<feature type="compositionally biased region" description="Basic and acidic residues" evidence="1">
    <location>
        <begin position="162"/>
        <end position="172"/>
    </location>
</feature>
<evidence type="ECO:0000313" key="3">
    <source>
        <dbReference type="Proteomes" id="UP001190700"/>
    </source>
</evidence>
<accession>A0AAE0BGM2</accession>
<comment type="caution">
    <text evidence="2">The sequence shown here is derived from an EMBL/GenBank/DDBJ whole genome shotgun (WGS) entry which is preliminary data.</text>
</comment>
<evidence type="ECO:0000256" key="1">
    <source>
        <dbReference type="SAM" id="MobiDB-lite"/>
    </source>
</evidence>
<dbReference type="Proteomes" id="UP001190700">
    <property type="component" value="Unassembled WGS sequence"/>
</dbReference>
<gene>
    <name evidence="2" type="ORF">CYMTET_54484</name>
</gene>
<feature type="region of interest" description="Disordered" evidence="1">
    <location>
        <begin position="65"/>
        <end position="119"/>
    </location>
</feature>
<feature type="compositionally biased region" description="Basic and acidic residues" evidence="1">
    <location>
        <begin position="77"/>
        <end position="100"/>
    </location>
</feature>
<organism evidence="2 3">
    <name type="scientific">Cymbomonas tetramitiformis</name>
    <dbReference type="NCBI Taxonomy" id="36881"/>
    <lineage>
        <taxon>Eukaryota</taxon>
        <taxon>Viridiplantae</taxon>
        <taxon>Chlorophyta</taxon>
        <taxon>Pyramimonadophyceae</taxon>
        <taxon>Pyramimonadales</taxon>
        <taxon>Pyramimonadaceae</taxon>
        <taxon>Cymbomonas</taxon>
    </lineage>
</organism>
<protein>
    <submittedName>
        <fullName evidence="2">Uncharacterized protein</fullName>
    </submittedName>
</protein>
<feature type="region of interest" description="Disordered" evidence="1">
    <location>
        <begin position="157"/>
        <end position="189"/>
    </location>
</feature>
<dbReference type="AlphaFoldDB" id="A0AAE0BGM2"/>
<evidence type="ECO:0000313" key="2">
    <source>
        <dbReference type="EMBL" id="KAK3235302.1"/>
    </source>
</evidence>
<proteinExistence type="predicted"/>
<sequence>MAHPSATPVYYIFLEDERCLSWQAEFTNEYFERDDRKFTCLQWGTRHSAAPWLMPALGALEALRLPPPPPPPARQARVAERPEHMDTASRRNVHEVRDPPARQQPGAGGAARSDAPSVDRHGAATHIVHAPRDSRIPAGLTSRCPPSPAASICSAETQAFQRHTDEQREAQRQAHFQQGSPGAAGGWPW</sequence>
<reference evidence="2 3" key="1">
    <citation type="journal article" date="2015" name="Genome Biol. Evol.">
        <title>Comparative Genomics of a Bacterivorous Green Alga Reveals Evolutionary Causalities and Consequences of Phago-Mixotrophic Mode of Nutrition.</title>
        <authorList>
            <person name="Burns J.A."/>
            <person name="Paasch A."/>
            <person name="Narechania A."/>
            <person name="Kim E."/>
        </authorList>
    </citation>
    <scope>NUCLEOTIDE SEQUENCE [LARGE SCALE GENOMIC DNA]</scope>
    <source>
        <strain evidence="2 3">PLY_AMNH</strain>
    </source>
</reference>
<dbReference type="EMBL" id="LGRX02035322">
    <property type="protein sequence ID" value="KAK3235302.1"/>
    <property type="molecule type" value="Genomic_DNA"/>
</dbReference>
<name>A0AAE0BGM2_9CHLO</name>
<keyword evidence="3" id="KW-1185">Reference proteome</keyword>